<feature type="region of interest" description="Disordered" evidence="1">
    <location>
        <begin position="53"/>
        <end position="72"/>
    </location>
</feature>
<dbReference type="HOGENOM" id="CLU_2735141_0_0_0"/>
<dbReference type="AlphaFoldDB" id="A0A059Y2U8"/>
<reference evidence="4" key="1">
    <citation type="submission" date="2014-02" db="EMBL/GenBank/DDBJ databases">
        <title>Complete genome sequence and comparative genomic analysis of the nitrogen-fixing bacterium Leptospirillum ferriphilum YSK.</title>
        <authorList>
            <person name="Guo X."/>
            <person name="Yin H."/>
            <person name="Liang Y."/>
            <person name="Hu Q."/>
            <person name="Ma L."/>
            <person name="Xiao Y."/>
            <person name="Zhang X."/>
            <person name="Qiu G."/>
            <person name="Liu X."/>
        </authorList>
    </citation>
    <scope>NUCLEOTIDE SEQUENCE [LARGE SCALE GENOMIC DNA]</scope>
    <source>
        <strain evidence="4">YSK</strain>
    </source>
</reference>
<keyword evidence="2" id="KW-0812">Transmembrane</keyword>
<gene>
    <name evidence="3" type="ORF">Y981_09830</name>
</gene>
<reference evidence="3 4" key="2">
    <citation type="journal article" date="2015" name="Biomed. Res. Int.">
        <title>Effects of Arsenite Resistance on the Growth and Functional Gene Expression of Leptospirillum ferriphilum and Acidithiobacillus thiooxidans in Pure Culture and Coculture.</title>
        <authorList>
            <person name="Jiang H."/>
            <person name="Liang Y."/>
            <person name="Yin H."/>
            <person name="Xiao Y."/>
            <person name="Guo X."/>
            <person name="Xu Y."/>
            <person name="Hu Q."/>
            <person name="Liu H."/>
            <person name="Liu X."/>
        </authorList>
    </citation>
    <scope>NUCLEOTIDE SEQUENCE [LARGE SCALE GENOMIC DNA]</scope>
    <source>
        <strain evidence="3 4">YSK</strain>
    </source>
</reference>
<dbReference type="OrthoDB" id="9857597at2"/>
<proteinExistence type="predicted"/>
<protein>
    <submittedName>
        <fullName evidence="3">Uncharacterized protein</fullName>
    </submittedName>
</protein>
<dbReference type="EMBL" id="CP007243">
    <property type="protein sequence ID" value="AIA31901.1"/>
    <property type="molecule type" value="Genomic_DNA"/>
</dbReference>
<keyword evidence="2" id="KW-0472">Membrane</keyword>
<sequence length="72" mass="8719">MSSFHNLLNEPWVEQYFGFPYRIGISLTLVVGTAFFYYLLIWFQKWQERSFYPEGHPLRKDPDAMNERGRRA</sequence>
<evidence type="ECO:0000256" key="1">
    <source>
        <dbReference type="SAM" id="MobiDB-lite"/>
    </source>
</evidence>
<accession>A0A059Y2U8</accession>
<dbReference type="KEGG" id="lfp:Y981_09830"/>
<dbReference type="RefSeq" id="WP_014961636.1">
    <property type="nucleotide sequence ID" value="NZ_CP007243.1"/>
</dbReference>
<evidence type="ECO:0000313" key="4">
    <source>
        <dbReference type="Proteomes" id="UP000027059"/>
    </source>
</evidence>
<dbReference type="Proteomes" id="UP000027059">
    <property type="component" value="Chromosome"/>
</dbReference>
<evidence type="ECO:0000256" key="2">
    <source>
        <dbReference type="SAM" id="Phobius"/>
    </source>
</evidence>
<feature type="transmembrane region" description="Helical" evidence="2">
    <location>
        <begin position="20"/>
        <end position="43"/>
    </location>
</feature>
<organism evidence="3 4">
    <name type="scientific">Leptospirillum ferriphilum YSK</name>
    <dbReference type="NCBI Taxonomy" id="1441628"/>
    <lineage>
        <taxon>Bacteria</taxon>
        <taxon>Pseudomonadati</taxon>
        <taxon>Nitrospirota</taxon>
        <taxon>Nitrospiria</taxon>
        <taxon>Nitrospirales</taxon>
        <taxon>Nitrospiraceae</taxon>
        <taxon>Leptospirillum</taxon>
    </lineage>
</organism>
<keyword evidence="4" id="KW-1185">Reference proteome</keyword>
<name>A0A059Y2U8_9BACT</name>
<evidence type="ECO:0000313" key="3">
    <source>
        <dbReference type="EMBL" id="AIA31901.1"/>
    </source>
</evidence>
<keyword evidence="2" id="KW-1133">Transmembrane helix</keyword>
<feature type="compositionally biased region" description="Basic and acidic residues" evidence="1">
    <location>
        <begin position="56"/>
        <end position="72"/>
    </location>
</feature>